<dbReference type="Pfam" id="PF19295">
    <property type="entry name" value="SufBD_N"/>
    <property type="match status" value="1"/>
</dbReference>
<keyword evidence="5" id="KW-1185">Reference proteome</keyword>
<feature type="domain" description="SUF system FeS cluster assembly SufBD core" evidence="2">
    <location>
        <begin position="175"/>
        <end position="408"/>
    </location>
</feature>
<dbReference type="InterPro" id="IPR037284">
    <property type="entry name" value="SUF_FeS_clus_asmbl_SufBD_sf"/>
</dbReference>
<dbReference type="InterPro" id="IPR045595">
    <property type="entry name" value="SufBD_N"/>
</dbReference>
<name>A0A1H7GZD7_9PROT</name>
<accession>A0A1H7GZD7</accession>
<protein>
    <submittedName>
        <fullName evidence="4">Iron-regulated ABC transporter permease protein SufD</fullName>
    </submittedName>
</protein>
<proteinExistence type="inferred from homology"/>
<evidence type="ECO:0000256" key="1">
    <source>
        <dbReference type="ARBA" id="ARBA00043967"/>
    </source>
</evidence>
<organism evidence="4 5">
    <name type="scientific">Nitrosovibrio tenuis</name>
    <dbReference type="NCBI Taxonomy" id="1233"/>
    <lineage>
        <taxon>Bacteria</taxon>
        <taxon>Pseudomonadati</taxon>
        <taxon>Pseudomonadota</taxon>
        <taxon>Betaproteobacteria</taxon>
        <taxon>Nitrosomonadales</taxon>
        <taxon>Nitrosomonadaceae</taxon>
        <taxon>Nitrosovibrio</taxon>
    </lineage>
</organism>
<evidence type="ECO:0000313" key="4">
    <source>
        <dbReference type="EMBL" id="SEK43404.1"/>
    </source>
</evidence>
<dbReference type="STRING" id="1233.SAMN05216387_101428"/>
<evidence type="ECO:0000259" key="2">
    <source>
        <dbReference type="Pfam" id="PF01458"/>
    </source>
</evidence>
<reference evidence="4 5" key="1">
    <citation type="submission" date="2016-10" db="EMBL/GenBank/DDBJ databases">
        <authorList>
            <person name="de Groot N.N."/>
        </authorList>
    </citation>
    <scope>NUCLEOTIDE SEQUENCE [LARGE SCALE GENOMIC DNA]</scope>
    <source>
        <strain evidence="4 5">Nv1</strain>
    </source>
</reference>
<evidence type="ECO:0000313" key="5">
    <source>
        <dbReference type="Proteomes" id="UP000198620"/>
    </source>
</evidence>
<dbReference type="PANTHER" id="PTHR43575:SF1">
    <property type="entry name" value="PROTEIN ABCI7, CHLOROPLASTIC"/>
    <property type="match status" value="1"/>
</dbReference>
<dbReference type="GO" id="GO:0016226">
    <property type="term" value="P:iron-sulfur cluster assembly"/>
    <property type="evidence" value="ECO:0007669"/>
    <property type="project" value="InterPro"/>
</dbReference>
<dbReference type="SUPFAM" id="SSF101960">
    <property type="entry name" value="Stabilizer of iron transporter SufD"/>
    <property type="match status" value="1"/>
</dbReference>
<dbReference type="Pfam" id="PF01458">
    <property type="entry name" value="SUFBD_core"/>
    <property type="match status" value="1"/>
</dbReference>
<comment type="similarity">
    <text evidence="1">Belongs to the iron-sulfur cluster assembly SufBD family.</text>
</comment>
<dbReference type="InterPro" id="IPR011542">
    <property type="entry name" value="SUF_FeS_clus_asmbl_SufD"/>
</dbReference>
<dbReference type="InterPro" id="IPR055346">
    <property type="entry name" value="Fe-S_cluster_assembly_SufBD"/>
</dbReference>
<dbReference type="Proteomes" id="UP000198620">
    <property type="component" value="Unassembled WGS sequence"/>
</dbReference>
<dbReference type="NCBIfam" id="TIGR01981">
    <property type="entry name" value="sufD"/>
    <property type="match status" value="1"/>
</dbReference>
<dbReference type="PANTHER" id="PTHR43575">
    <property type="entry name" value="PROTEIN ABCI7, CHLOROPLASTIC"/>
    <property type="match status" value="1"/>
</dbReference>
<sequence>MSMSMVTGNSYLESLLQGQPQLPPSPLAWFNRLRASAVDRAGMLKVPTTRDEEWRFTDISPLAKLSFHPVRTVPSLQKEDIARFYVEGTSATLVFVDGIYMPELSVQSNRTADLIVTNLSAALATHAHAMEPHLGRHAAFQDNLFAALNTAFLHDGALIIAPRNTAIERPVHVLFIATQAESTSHPRCLLIAEPGSAVTVVEDYVTLQEGPYITNAVTEIAIGDNAQVSHTRLQRDSGQAFHMANSAVSLARASRYRSISVAFGARISRYDLNARLAAEGAECSVDGLALINERQLADTHTCIDHASPDGTSRQLHKCIIDGAAHGVFNGKIIVRPGAQRTDSSQSSRNLLLSARAHIDTKPQLEIFADDVKCAHGATVGQLDNEELFYLKSRGLSEVAARNLLTYAFGAEIIDRIPIASLKRRLEQTVLEQTQRN</sequence>
<evidence type="ECO:0000259" key="3">
    <source>
        <dbReference type="Pfam" id="PF19295"/>
    </source>
</evidence>
<dbReference type="EMBL" id="FOBH01000001">
    <property type="protein sequence ID" value="SEK43404.1"/>
    <property type="molecule type" value="Genomic_DNA"/>
</dbReference>
<gene>
    <name evidence="4" type="ORF">SAMN05216387_101428</name>
</gene>
<feature type="domain" description="SUF system FeS cluster assembly SufBD N-terminal" evidence="3">
    <location>
        <begin position="21"/>
        <end position="173"/>
    </location>
</feature>
<dbReference type="InterPro" id="IPR000825">
    <property type="entry name" value="SUF_FeS_clus_asmbl_SufBD_core"/>
</dbReference>
<dbReference type="AlphaFoldDB" id="A0A1H7GZD7"/>